<feature type="chain" id="PRO_5004723012" description="Neprosin PEP catalytic domain-containing protein" evidence="1">
    <location>
        <begin position="21"/>
        <end position="411"/>
    </location>
</feature>
<dbReference type="InterPro" id="IPR053168">
    <property type="entry name" value="Glutamic_endopeptidase"/>
</dbReference>
<dbReference type="EMBL" id="KI517481">
    <property type="protein sequence ID" value="ESQ39054.1"/>
    <property type="molecule type" value="Genomic_DNA"/>
</dbReference>
<dbReference type="InterPro" id="IPR025521">
    <property type="entry name" value="Neprosin_propep"/>
</dbReference>
<keyword evidence="1" id="KW-0732">Signal</keyword>
<dbReference type="AlphaFoldDB" id="V4L5Z6"/>
<feature type="signal peptide" evidence="1">
    <location>
        <begin position="1"/>
        <end position="20"/>
    </location>
</feature>
<dbReference type="Pfam" id="PF14365">
    <property type="entry name" value="Neprosin_AP"/>
    <property type="match status" value="1"/>
</dbReference>
<dbReference type="eggNOG" id="ENOG502QVB2">
    <property type="taxonomic scope" value="Eukaryota"/>
</dbReference>
<dbReference type="InterPro" id="IPR004314">
    <property type="entry name" value="Neprosin"/>
</dbReference>
<organism evidence="3 4">
    <name type="scientific">Eutrema salsugineum</name>
    <name type="common">Saltwater cress</name>
    <name type="synonym">Sisymbrium salsugineum</name>
    <dbReference type="NCBI Taxonomy" id="72664"/>
    <lineage>
        <taxon>Eukaryota</taxon>
        <taxon>Viridiplantae</taxon>
        <taxon>Streptophyta</taxon>
        <taxon>Embryophyta</taxon>
        <taxon>Tracheophyta</taxon>
        <taxon>Spermatophyta</taxon>
        <taxon>Magnoliopsida</taxon>
        <taxon>eudicotyledons</taxon>
        <taxon>Gunneridae</taxon>
        <taxon>Pentapetalae</taxon>
        <taxon>rosids</taxon>
        <taxon>malvids</taxon>
        <taxon>Brassicales</taxon>
        <taxon>Brassicaceae</taxon>
        <taxon>Eutremeae</taxon>
        <taxon>Eutrema</taxon>
    </lineage>
</organism>
<dbReference type="PANTHER" id="PTHR31589">
    <property type="entry name" value="PROTEIN, PUTATIVE (DUF239)-RELATED-RELATED"/>
    <property type="match status" value="1"/>
</dbReference>
<evidence type="ECO:0000313" key="3">
    <source>
        <dbReference type="EMBL" id="ESQ39054.1"/>
    </source>
</evidence>
<dbReference type="KEGG" id="eus:EUTSA_v10001769mg"/>
<gene>
    <name evidence="3" type="ORF">EUTSA_v10001769mg</name>
</gene>
<feature type="domain" description="Neprosin PEP catalytic" evidence="2">
    <location>
        <begin position="150"/>
        <end position="411"/>
    </location>
</feature>
<sequence>MVRMAGLIGVALMAIAAAIAICVDGNEFSNHREIKILRHLKRLNKPAVKSIKSEDGDVIDCVPITNQPAFDNPLLKRHTIQMRPSFNPESDSTYTKKEAKAITQVWHKTGECPNNTVPIRRTKKEDLLRPKFINSFGRKSHQSIPRTTTFDPTIGHQYAVMSARNAKFYGTEVAINLWKPYFSLAQTWVVSGNGSSLNTIEAGWQVYPELYDDNNPRLFKHVNSTEKLNIIIIRRSRLQLMLLQAYNILCSGFVQTSNRYTVGGSFTTVSRYRGTQYDISILIWKDRKTGNWWLKINDKDVIGYWPGKLFTSLGDGATRVEWGGEIINSRTGGRHTTTDMGSGHFADEGFKKASYFRNLMIVDGTNTLREPKSLYFFADKHNCYNVKTGNGGTSWGVHFFYGGPGRNVKCP</sequence>
<dbReference type="Proteomes" id="UP000030689">
    <property type="component" value="Unassembled WGS sequence"/>
</dbReference>
<dbReference type="OMA" id="TERNNCY"/>
<keyword evidence="4" id="KW-1185">Reference proteome</keyword>
<proteinExistence type="predicted"/>
<reference evidence="3 4" key="1">
    <citation type="journal article" date="2013" name="Front. Plant Sci.">
        <title>The Reference Genome of the Halophytic Plant Eutrema salsugineum.</title>
        <authorList>
            <person name="Yang R."/>
            <person name="Jarvis D.E."/>
            <person name="Chen H."/>
            <person name="Beilstein M.A."/>
            <person name="Grimwood J."/>
            <person name="Jenkins J."/>
            <person name="Shu S."/>
            <person name="Prochnik S."/>
            <person name="Xin M."/>
            <person name="Ma C."/>
            <person name="Schmutz J."/>
            <person name="Wing R.A."/>
            <person name="Mitchell-Olds T."/>
            <person name="Schumaker K.S."/>
            <person name="Wang X."/>
        </authorList>
    </citation>
    <scope>NUCLEOTIDE SEQUENCE [LARGE SCALE GENOMIC DNA]</scope>
</reference>
<protein>
    <recommendedName>
        <fullName evidence="2">Neprosin PEP catalytic domain-containing protein</fullName>
    </recommendedName>
</protein>
<accession>V4L5Z6</accession>
<evidence type="ECO:0000313" key="4">
    <source>
        <dbReference type="Proteomes" id="UP000030689"/>
    </source>
</evidence>
<dbReference type="PROSITE" id="PS52045">
    <property type="entry name" value="NEPROSIN_PEP_CD"/>
    <property type="match status" value="1"/>
</dbReference>
<name>V4L5Z6_EUTSA</name>
<dbReference type="Gene3D" id="3.90.1320.10">
    <property type="entry name" value="Outer-capsid protein sigma 3, large lobe"/>
    <property type="match status" value="1"/>
</dbReference>
<dbReference type="Gramene" id="ESQ39054">
    <property type="protein sequence ID" value="ESQ39054"/>
    <property type="gene ID" value="EUTSA_v10001769mg"/>
</dbReference>
<evidence type="ECO:0000259" key="2">
    <source>
        <dbReference type="PROSITE" id="PS52045"/>
    </source>
</evidence>
<dbReference type="STRING" id="72664.V4L5Z6"/>
<evidence type="ECO:0000256" key="1">
    <source>
        <dbReference type="SAM" id="SignalP"/>
    </source>
</evidence>
<dbReference type="Pfam" id="PF03080">
    <property type="entry name" value="Neprosin"/>
    <property type="match status" value="1"/>
</dbReference>
<dbReference type="PANTHER" id="PTHR31589:SF224">
    <property type="entry name" value="NEP-INTERACTING PROTEIN (DUF239)"/>
    <property type="match status" value="1"/>
</dbReference>